<sequence length="439" mass="50388">MDNYESLPEEQTLRNQESSQEQQQQQQQDQQQQQNEPSSSDNSSQQQRPEQKQQQQSPHSKQEIRIFMEGAFDMMHYGHMNAFRLGKTLGTHLIVGINSDESISQCKGPPLMKHEDRLTMVESCQFVQQVIPNTPYIMNQEYIDWILDEYNIDYIVHGEDPCIVDGKDVYETAKQAGKFRTIPRTEGVSTTDIIGRILRLTNTMDGKDQKDDDDDDDDDGSSPPDNNNNNMSLGCLGRQQSKFLTTTSLLHQFYSDRSLPKPGQQILYIDGAWDMFHPGHVALLKAIKTPHNYLIVGIHSDDTVNQVRGRQLPLFHLHERVLSVLGCKYVDDVLIDAPWEITLDMIQTLKVDMVLHGTGYEDWEYCNANDPRYRHAKAVGKFQQVIVSTPSHCCDYSLESIIARVGVNYETFRHRFESKKRAELDHFSQKYSSEPSPDA</sequence>
<dbReference type="InterPro" id="IPR004821">
    <property type="entry name" value="Cyt_trans-like"/>
</dbReference>
<evidence type="ECO:0000256" key="7">
    <source>
        <dbReference type="ARBA" id="ARBA00023264"/>
    </source>
</evidence>
<evidence type="ECO:0000256" key="6">
    <source>
        <dbReference type="ARBA" id="ARBA00023209"/>
    </source>
</evidence>
<reference evidence="10" key="1">
    <citation type="journal article" date="2021" name="Sci. Rep.">
        <title>Diploid genomic architecture of Nitzschia inconspicua, an elite biomass production diatom.</title>
        <authorList>
            <person name="Oliver A."/>
            <person name="Podell S."/>
            <person name="Pinowska A."/>
            <person name="Traller J.C."/>
            <person name="Smith S.R."/>
            <person name="McClure R."/>
            <person name="Beliaev A."/>
            <person name="Bohutskyi P."/>
            <person name="Hill E.A."/>
            <person name="Rabines A."/>
            <person name="Zheng H."/>
            <person name="Allen L.Z."/>
            <person name="Kuo A."/>
            <person name="Grigoriev I.V."/>
            <person name="Allen A.E."/>
            <person name="Hazlebeck D."/>
            <person name="Allen E.E."/>
        </authorList>
    </citation>
    <scope>NUCLEOTIDE SEQUENCE</scope>
    <source>
        <strain evidence="10">Hildebrandi</strain>
    </source>
</reference>
<dbReference type="OrthoDB" id="40021at2759"/>
<keyword evidence="7" id="KW-1208">Phospholipid metabolism</keyword>
<dbReference type="AlphaFoldDB" id="A0A9K3M078"/>
<feature type="region of interest" description="Disordered" evidence="8">
    <location>
        <begin position="1"/>
        <end position="61"/>
    </location>
</feature>
<evidence type="ECO:0000256" key="1">
    <source>
        <dbReference type="ARBA" id="ARBA00010101"/>
    </source>
</evidence>
<comment type="similarity">
    <text evidence="1">Belongs to the cytidylyltransferase family.</text>
</comment>
<dbReference type="EMBL" id="JAGRRH010000004">
    <property type="protein sequence ID" value="KAG7370431.1"/>
    <property type="molecule type" value="Genomic_DNA"/>
</dbReference>
<accession>A0A9K3M078</accession>
<comment type="caution">
    <text evidence="10">The sequence shown here is derived from an EMBL/GenBank/DDBJ whole genome shotgun (WGS) entry which is preliminary data.</text>
</comment>
<dbReference type="InterPro" id="IPR044608">
    <property type="entry name" value="Ect1/PCYT2"/>
</dbReference>
<proteinExistence type="inferred from homology"/>
<feature type="compositionally biased region" description="Low complexity" evidence="8">
    <location>
        <begin position="15"/>
        <end position="59"/>
    </location>
</feature>
<evidence type="ECO:0000313" key="10">
    <source>
        <dbReference type="EMBL" id="KAG7370431.1"/>
    </source>
</evidence>
<keyword evidence="11" id="KW-1185">Reference proteome</keyword>
<dbReference type="PANTHER" id="PTHR45780">
    <property type="entry name" value="ETHANOLAMINE-PHOSPHATE CYTIDYLYLTRANSFERASE"/>
    <property type="match status" value="1"/>
</dbReference>
<dbReference type="Pfam" id="PF01467">
    <property type="entry name" value="CTP_transf_like"/>
    <property type="match status" value="2"/>
</dbReference>
<name>A0A9K3M078_9STRA</name>
<keyword evidence="6" id="KW-0594">Phospholipid biosynthesis</keyword>
<dbReference type="Proteomes" id="UP000693970">
    <property type="component" value="Unassembled WGS sequence"/>
</dbReference>
<feature type="domain" description="Cytidyltransferase-like" evidence="9">
    <location>
        <begin position="69"/>
        <end position="195"/>
    </location>
</feature>
<feature type="domain" description="Cytidyltransferase-like" evidence="9">
    <location>
        <begin position="269"/>
        <end position="377"/>
    </location>
</feature>
<dbReference type="GO" id="GO:0006646">
    <property type="term" value="P:phosphatidylethanolamine biosynthetic process"/>
    <property type="evidence" value="ECO:0007669"/>
    <property type="project" value="InterPro"/>
</dbReference>
<evidence type="ECO:0000256" key="2">
    <source>
        <dbReference type="ARBA" id="ARBA00022516"/>
    </source>
</evidence>
<evidence type="ECO:0000259" key="9">
    <source>
        <dbReference type="Pfam" id="PF01467"/>
    </source>
</evidence>
<evidence type="ECO:0000256" key="5">
    <source>
        <dbReference type="ARBA" id="ARBA00023098"/>
    </source>
</evidence>
<evidence type="ECO:0000256" key="3">
    <source>
        <dbReference type="ARBA" id="ARBA00022679"/>
    </source>
</evidence>
<feature type="compositionally biased region" description="Low complexity" evidence="8">
    <location>
        <begin position="221"/>
        <end position="230"/>
    </location>
</feature>
<evidence type="ECO:0000256" key="4">
    <source>
        <dbReference type="ARBA" id="ARBA00022695"/>
    </source>
</evidence>
<dbReference type="GO" id="GO:0005737">
    <property type="term" value="C:cytoplasm"/>
    <property type="evidence" value="ECO:0007669"/>
    <property type="project" value="TreeGrafter"/>
</dbReference>
<feature type="compositionally biased region" description="Acidic residues" evidence="8">
    <location>
        <begin position="211"/>
        <end position="220"/>
    </location>
</feature>
<keyword evidence="5" id="KW-0443">Lipid metabolism</keyword>
<feature type="region of interest" description="Disordered" evidence="8">
    <location>
        <begin position="204"/>
        <end position="232"/>
    </location>
</feature>
<evidence type="ECO:0000313" key="11">
    <source>
        <dbReference type="Proteomes" id="UP000693970"/>
    </source>
</evidence>
<organism evidence="10 11">
    <name type="scientific">Nitzschia inconspicua</name>
    <dbReference type="NCBI Taxonomy" id="303405"/>
    <lineage>
        <taxon>Eukaryota</taxon>
        <taxon>Sar</taxon>
        <taxon>Stramenopiles</taxon>
        <taxon>Ochrophyta</taxon>
        <taxon>Bacillariophyta</taxon>
        <taxon>Bacillariophyceae</taxon>
        <taxon>Bacillariophycidae</taxon>
        <taxon>Bacillariales</taxon>
        <taxon>Bacillariaceae</taxon>
        <taxon>Nitzschia</taxon>
    </lineage>
</organism>
<dbReference type="GO" id="GO:0004306">
    <property type="term" value="F:ethanolamine-phosphate cytidylyltransferase activity"/>
    <property type="evidence" value="ECO:0007669"/>
    <property type="project" value="InterPro"/>
</dbReference>
<keyword evidence="4" id="KW-0548">Nucleotidyltransferase</keyword>
<keyword evidence="2" id="KW-0444">Lipid biosynthesis</keyword>
<protein>
    <submittedName>
        <fullName evidence="10">Cytidyltransferase like protein</fullName>
    </submittedName>
</protein>
<evidence type="ECO:0000256" key="8">
    <source>
        <dbReference type="SAM" id="MobiDB-lite"/>
    </source>
</evidence>
<dbReference type="PANTHER" id="PTHR45780:SF2">
    <property type="entry name" value="ETHANOLAMINE-PHOSPHATE CYTIDYLYLTRANSFERASE"/>
    <property type="match status" value="1"/>
</dbReference>
<reference evidence="10" key="2">
    <citation type="submission" date="2021-04" db="EMBL/GenBank/DDBJ databases">
        <authorList>
            <person name="Podell S."/>
        </authorList>
    </citation>
    <scope>NUCLEOTIDE SEQUENCE</scope>
    <source>
        <strain evidence="10">Hildebrandi</strain>
    </source>
</reference>
<gene>
    <name evidence="10" type="ORF">IV203_019001</name>
</gene>
<keyword evidence="3" id="KW-0808">Transferase</keyword>
<dbReference type="NCBIfam" id="TIGR00125">
    <property type="entry name" value="cyt_tran_rel"/>
    <property type="match status" value="2"/>
</dbReference>